<keyword evidence="4 5" id="KW-0472">Membrane</keyword>
<feature type="domain" description="G-protein coupled receptors family 1 profile" evidence="7">
    <location>
        <begin position="335"/>
        <end position="475"/>
    </location>
</feature>
<organism evidence="8 9">
    <name type="scientific">Mytilus edulis</name>
    <name type="common">Blue mussel</name>
    <dbReference type="NCBI Taxonomy" id="6550"/>
    <lineage>
        <taxon>Eukaryota</taxon>
        <taxon>Metazoa</taxon>
        <taxon>Spiralia</taxon>
        <taxon>Lophotrochozoa</taxon>
        <taxon>Mollusca</taxon>
        <taxon>Bivalvia</taxon>
        <taxon>Autobranchia</taxon>
        <taxon>Pteriomorphia</taxon>
        <taxon>Mytilida</taxon>
        <taxon>Mytiloidea</taxon>
        <taxon>Mytilidae</taxon>
        <taxon>Mytilinae</taxon>
        <taxon>Mytilus</taxon>
    </lineage>
</organism>
<feature type="transmembrane region" description="Helical" evidence="5">
    <location>
        <begin position="355"/>
        <end position="377"/>
    </location>
</feature>
<evidence type="ECO:0000313" key="9">
    <source>
        <dbReference type="Proteomes" id="UP000683360"/>
    </source>
</evidence>
<evidence type="ECO:0000313" key="8">
    <source>
        <dbReference type="EMBL" id="CAG2197053.1"/>
    </source>
</evidence>
<keyword evidence="3 5" id="KW-1133">Transmembrane helix</keyword>
<dbReference type="AlphaFoldDB" id="A0A8S3QJY0"/>
<keyword evidence="6" id="KW-0732">Signal</keyword>
<dbReference type="SUPFAM" id="SSF81321">
    <property type="entry name" value="Family A G protein-coupled receptor-like"/>
    <property type="match status" value="1"/>
</dbReference>
<name>A0A8S3QJY0_MYTED</name>
<dbReference type="GO" id="GO:0016020">
    <property type="term" value="C:membrane"/>
    <property type="evidence" value="ECO:0007669"/>
    <property type="project" value="UniProtKB-SubCell"/>
</dbReference>
<accession>A0A8S3QJY0</accession>
<protein>
    <recommendedName>
        <fullName evidence="7">G-protein coupled receptors family 1 profile domain-containing protein</fullName>
    </recommendedName>
</protein>
<dbReference type="EMBL" id="CAJPWZ010000609">
    <property type="protein sequence ID" value="CAG2197053.1"/>
    <property type="molecule type" value="Genomic_DNA"/>
</dbReference>
<feature type="signal peptide" evidence="6">
    <location>
        <begin position="1"/>
        <end position="20"/>
    </location>
</feature>
<feature type="transmembrane region" description="Helical" evidence="5">
    <location>
        <begin position="413"/>
        <end position="438"/>
    </location>
</feature>
<evidence type="ECO:0000256" key="5">
    <source>
        <dbReference type="SAM" id="Phobius"/>
    </source>
</evidence>
<gene>
    <name evidence="8" type="ORF">MEDL_11890</name>
</gene>
<comment type="caution">
    <text evidence="8">The sequence shown here is derived from an EMBL/GenBank/DDBJ whole genome shotgun (WGS) entry which is preliminary data.</text>
</comment>
<keyword evidence="2 5" id="KW-0812">Transmembrane</keyword>
<proteinExistence type="predicted"/>
<sequence>MEIVSSVFGLLVLAIYGVTSFDNTTYYDVHPEQNKDFMRDFSSSSELSVTDYSVEKIRYGNREECETTNLTNIGSSSTRGRLYPVQESGQSFLMWFNNSNHFTVDVSESCSSLLLENINMVLNQMINVTYIKDFLGLCQNEIVIRNILCDPYMKYNTRLMRNFIPYFSDVKIYFIDKDKYCTASFNTFVETNNNVLTNQDIYRFLMNLTSCGDNVYFTNQFCIAFSLQSISNKQDIVTAVLTTYTYNVDIFIILKYQICKETFMQYVYSQGLHVIKNDTFLLSIDNLVNLTYENTCFEVYLGCNGLGRYEEAGTFLPHSTIMYITSAVALVVILVNGFVLFIFLQKENRTPVTILLSALAISDSTTAVMMTISTVIINTKYGHHVDYSTTVPRWYLFDISECSMNMLFPNLAFGFHFVSILLTTLLSLQKTAALLFPIRSKYFISNKSSAVCSILIFICSFCIFSALISVFEPIF</sequence>
<evidence type="ECO:0000259" key="7">
    <source>
        <dbReference type="PROSITE" id="PS50262"/>
    </source>
</evidence>
<feature type="chain" id="PRO_5035758518" description="G-protein coupled receptors family 1 profile domain-containing protein" evidence="6">
    <location>
        <begin position="21"/>
        <end position="475"/>
    </location>
</feature>
<dbReference type="PROSITE" id="PS50262">
    <property type="entry name" value="G_PROTEIN_RECEP_F1_2"/>
    <property type="match status" value="1"/>
</dbReference>
<evidence type="ECO:0000256" key="6">
    <source>
        <dbReference type="SAM" id="SignalP"/>
    </source>
</evidence>
<evidence type="ECO:0000256" key="4">
    <source>
        <dbReference type="ARBA" id="ARBA00023136"/>
    </source>
</evidence>
<dbReference type="Gene3D" id="1.20.1070.10">
    <property type="entry name" value="Rhodopsin 7-helix transmembrane proteins"/>
    <property type="match status" value="1"/>
</dbReference>
<dbReference type="InterPro" id="IPR017452">
    <property type="entry name" value="GPCR_Rhodpsn_7TM"/>
</dbReference>
<feature type="transmembrane region" description="Helical" evidence="5">
    <location>
        <begin position="321"/>
        <end position="343"/>
    </location>
</feature>
<comment type="subcellular location">
    <subcellularLocation>
        <location evidence="1">Membrane</location>
    </subcellularLocation>
</comment>
<evidence type="ECO:0000256" key="3">
    <source>
        <dbReference type="ARBA" id="ARBA00022989"/>
    </source>
</evidence>
<evidence type="ECO:0000256" key="1">
    <source>
        <dbReference type="ARBA" id="ARBA00004370"/>
    </source>
</evidence>
<evidence type="ECO:0000256" key="2">
    <source>
        <dbReference type="ARBA" id="ARBA00022692"/>
    </source>
</evidence>
<feature type="transmembrane region" description="Helical" evidence="5">
    <location>
        <begin position="450"/>
        <end position="471"/>
    </location>
</feature>
<dbReference type="OrthoDB" id="6057861at2759"/>
<reference evidence="8" key="1">
    <citation type="submission" date="2021-03" db="EMBL/GenBank/DDBJ databases">
        <authorList>
            <person name="Bekaert M."/>
        </authorList>
    </citation>
    <scope>NUCLEOTIDE SEQUENCE</scope>
</reference>
<dbReference type="Proteomes" id="UP000683360">
    <property type="component" value="Unassembled WGS sequence"/>
</dbReference>
<keyword evidence="9" id="KW-1185">Reference proteome</keyword>